<dbReference type="PANTHER" id="PTHR43685:SF2">
    <property type="entry name" value="GLYCOSYLTRANSFERASE 2-LIKE DOMAIN-CONTAINING PROTEIN"/>
    <property type="match status" value="1"/>
</dbReference>
<dbReference type="eggNOG" id="COG1215">
    <property type="taxonomic scope" value="Bacteria"/>
</dbReference>
<dbReference type="InterPro" id="IPR050834">
    <property type="entry name" value="Glycosyltransf_2"/>
</dbReference>
<dbReference type="Proteomes" id="UP000006008">
    <property type="component" value="Unassembled WGS sequence"/>
</dbReference>
<dbReference type="AlphaFoldDB" id="G5H7E0"/>
<dbReference type="STRING" id="742725.HMPREF9450_00983"/>
<dbReference type="InterPro" id="IPR029044">
    <property type="entry name" value="Nucleotide-diphossugar_trans"/>
</dbReference>
<protein>
    <recommendedName>
        <fullName evidence="1">Glycosyltransferase 2-like domain-containing protein</fullName>
    </recommendedName>
</protein>
<dbReference type="OrthoDB" id="6307329at2"/>
<name>G5H7E0_9BACT</name>
<evidence type="ECO:0000313" key="3">
    <source>
        <dbReference type="Proteomes" id="UP000006008"/>
    </source>
</evidence>
<keyword evidence="3" id="KW-1185">Reference proteome</keyword>
<reference evidence="2 3" key="1">
    <citation type="submission" date="2011-08" db="EMBL/GenBank/DDBJ databases">
        <title>The Genome Sequence of Alistipes indistinctus YIT 12060.</title>
        <authorList>
            <consortium name="The Broad Institute Genome Sequencing Platform"/>
            <person name="Earl A."/>
            <person name="Ward D."/>
            <person name="Feldgarden M."/>
            <person name="Gevers D."/>
            <person name="Morotomi M."/>
            <person name="Young S.K."/>
            <person name="Zeng Q."/>
            <person name="Gargeya S."/>
            <person name="Fitzgerald M."/>
            <person name="Haas B."/>
            <person name="Abouelleil A."/>
            <person name="Alvarado L."/>
            <person name="Arachchi H.M."/>
            <person name="Berlin A."/>
            <person name="Brown A."/>
            <person name="Chapman S.B."/>
            <person name="Chen Z."/>
            <person name="Dunbar C."/>
            <person name="Freedman E."/>
            <person name="Gearin G."/>
            <person name="Gellesch M."/>
            <person name="Goldberg J."/>
            <person name="Griggs A."/>
            <person name="Gujja S."/>
            <person name="Heiman D."/>
            <person name="Howarth C."/>
            <person name="Larson L."/>
            <person name="Lui A."/>
            <person name="MacDonald P.J.P."/>
            <person name="Montmayeur A."/>
            <person name="Murphy C."/>
            <person name="Neiman D."/>
            <person name="Pearson M."/>
            <person name="Priest M."/>
            <person name="Roberts A."/>
            <person name="Saif S."/>
            <person name="Shea T."/>
            <person name="Shenoy N."/>
            <person name="Sisk P."/>
            <person name="Stolte C."/>
            <person name="Sykes S."/>
            <person name="Wortman J."/>
            <person name="Nusbaum C."/>
            <person name="Birren B."/>
        </authorList>
    </citation>
    <scope>NUCLEOTIDE SEQUENCE [LARGE SCALE GENOMIC DNA]</scope>
    <source>
        <strain evidence="2 3">YIT 12060</strain>
    </source>
</reference>
<dbReference type="PANTHER" id="PTHR43685">
    <property type="entry name" value="GLYCOSYLTRANSFERASE"/>
    <property type="match status" value="1"/>
</dbReference>
<organism evidence="2 3">
    <name type="scientific">Alistipes indistinctus YIT 12060</name>
    <dbReference type="NCBI Taxonomy" id="742725"/>
    <lineage>
        <taxon>Bacteria</taxon>
        <taxon>Pseudomonadati</taxon>
        <taxon>Bacteroidota</taxon>
        <taxon>Bacteroidia</taxon>
        <taxon>Bacteroidales</taxon>
        <taxon>Rikenellaceae</taxon>
        <taxon>Alistipes</taxon>
    </lineage>
</organism>
<proteinExistence type="predicted"/>
<evidence type="ECO:0000313" key="2">
    <source>
        <dbReference type="EMBL" id="EHB92779.1"/>
    </source>
</evidence>
<dbReference type="PATRIC" id="fig|742725.3.peg.1040"/>
<accession>G5H7E0</accession>
<dbReference type="InterPro" id="IPR001173">
    <property type="entry name" value="Glyco_trans_2-like"/>
</dbReference>
<dbReference type="EMBL" id="ADLD01000009">
    <property type="protein sequence ID" value="EHB92779.1"/>
    <property type="molecule type" value="Genomic_DNA"/>
</dbReference>
<dbReference type="RefSeq" id="WP_009133789.1">
    <property type="nucleotide sequence ID" value="NZ_CP102250.1"/>
</dbReference>
<dbReference type="GeneID" id="92816000"/>
<dbReference type="HOGENOM" id="CLU_025996_0_0_10"/>
<dbReference type="SUPFAM" id="SSF53448">
    <property type="entry name" value="Nucleotide-diphospho-sugar transferases"/>
    <property type="match status" value="1"/>
</dbReference>
<dbReference type="Gene3D" id="3.90.550.10">
    <property type="entry name" value="Spore Coat Polysaccharide Biosynthesis Protein SpsA, Chain A"/>
    <property type="match status" value="1"/>
</dbReference>
<sequence length="309" mass="35291">MDITFSVVIPLYNKGREIARTLGGVAAQTYTPLEVIVVDDGSTDDSARVVEGLDLPGVRLIRQPNGGVSAARNRGIAEAKGDYIALLDADDYWKPEYLERVAALIGRYPGCGLYSMGFEVHRPEGVFPNETVMQEGIVGNYFRTAMRVNLTQTSSVTIPRAVFERLGGFPEGMKLGEDQYVWTKIARTYPVCYSPQRFSEFNLMAQNRSAQNYKMERTPYSFWEFYDPGTPDCNEYIARCEIGKALVHSVYGYTDAALEVERRYSYNRHYRLGWWKLRILNRLPVMWRRPLLDSYKRVTWLVSKKGLLG</sequence>
<evidence type="ECO:0000259" key="1">
    <source>
        <dbReference type="Pfam" id="PF00535"/>
    </source>
</evidence>
<gene>
    <name evidence="2" type="ORF">HMPREF9450_00983</name>
</gene>
<dbReference type="Pfam" id="PF00535">
    <property type="entry name" value="Glycos_transf_2"/>
    <property type="match status" value="1"/>
</dbReference>
<dbReference type="CDD" id="cd00761">
    <property type="entry name" value="Glyco_tranf_GTA_type"/>
    <property type="match status" value="1"/>
</dbReference>
<feature type="domain" description="Glycosyltransferase 2-like" evidence="1">
    <location>
        <begin position="6"/>
        <end position="108"/>
    </location>
</feature>
<comment type="caution">
    <text evidence="2">The sequence shown here is derived from an EMBL/GenBank/DDBJ whole genome shotgun (WGS) entry which is preliminary data.</text>
</comment>